<dbReference type="RefSeq" id="XP_015513159.1">
    <property type="nucleotide sequence ID" value="XM_015657673.2"/>
</dbReference>
<dbReference type="InParanoid" id="A0A6J0BE53"/>
<evidence type="ECO:0000313" key="2">
    <source>
        <dbReference type="Proteomes" id="UP000829291"/>
    </source>
</evidence>
<keyword evidence="2" id="KW-1185">Reference proteome</keyword>
<feature type="region of interest" description="Disordered" evidence="1">
    <location>
        <begin position="288"/>
        <end position="308"/>
    </location>
</feature>
<dbReference type="KEGG" id="nlo:107219448"/>
<feature type="region of interest" description="Disordered" evidence="1">
    <location>
        <begin position="358"/>
        <end position="467"/>
    </location>
</feature>
<dbReference type="OrthoDB" id="8195469at2759"/>
<feature type="compositionally biased region" description="Polar residues" evidence="1">
    <location>
        <begin position="425"/>
        <end position="436"/>
    </location>
</feature>
<protein>
    <submittedName>
        <fullName evidence="3">Uncharacterized protein LOC107219448 isoform X1</fullName>
    </submittedName>
</protein>
<evidence type="ECO:0000313" key="3">
    <source>
        <dbReference type="RefSeq" id="XP_015513159.1"/>
    </source>
</evidence>
<dbReference type="Proteomes" id="UP000829291">
    <property type="component" value="Chromosome 1"/>
</dbReference>
<reference evidence="3" key="1">
    <citation type="submission" date="2025-08" db="UniProtKB">
        <authorList>
            <consortium name="RefSeq"/>
        </authorList>
    </citation>
    <scope>IDENTIFICATION</scope>
    <source>
        <tissue evidence="3">Thorax and Abdomen</tissue>
    </source>
</reference>
<dbReference type="AlphaFoldDB" id="A0A6J0BE53"/>
<accession>A0A6J0BE53</accession>
<name>A0A6J0BE53_NEOLC</name>
<dbReference type="GeneID" id="107219448"/>
<gene>
    <name evidence="3" type="primary">LOC107219448</name>
</gene>
<feature type="compositionally biased region" description="Polar residues" evidence="1">
    <location>
        <begin position="372"/>
        <end position="388"/>
    </location>
</feature>
<sequence length="538" mass="58891">MDKSGAVSISNRNSAQRKFFQWVGQWFYTGQAEDICIKPDAPELACFLQAIGFRLREFERQEDNNGNNGTKNDTLKIIIECGSSKMRAVMELEDVRCQCPNQDDAKDASFWSVSGTAPLGSMENMSKVLETGSNLLPPINKGVTNVIRDVTHHLFKLIKNIPDPNQNADSNASARECSLKPPSNAAGIPFMRRHTESDFNSARCRSLDTLTKSNEAENDEVSKASLLSPRNRSCSVSLHKPQETSNNKLILKEDIGNINLVISTAAVSPPCIAPLQRQKTFDMDIECSSIEGEPRPSPPKISSSPVPMPQLCMSLGQISLQSEGRDLPFIDFLFKAKANLEHALFMLSNSPHGSNANLDDIFLKPDPPKNSLKISPGNNSRPGSSCSLPIQPASRNVDPHRSSVRRNVATSFRKSFDGTKLPADNKSTPTSRTLLQRRSFGGRLPSPKPVKEKVDTPRPGTSGIKSDPLRSRTIVTVKRRVSPIPKTSSSEFSRHNASLNTSGLKTLAVTNKLESNIASPKTLPGSTANKFGFIKKKA</sequence>
<organism evidence="3">
    <name type="scientific">Neodiprion lecontei</name>
    <name type="common">Redheaded pine sawfly</name>
    <dbReference type="NCBI Taxonomy" id="441921"/>
    <lineage>
        <taxon>Eukaryota</taxon>
        <taxon>Metazoa</taxon>
        <taxon>Ecdysozoa</taxon>
        <taxon>Arthropoda</taxon>
        <taxon>Hexapoda</taxon>
        <taxon>Insecta</taxon>
        <taxon>Pterygota</taxon>
        <taxon>Neoptera</taxon>
        <taxon>Endopterygota</taxon>
        <taxon>Hymenoptera</taxon>
        <taxon>Tenthredinoidea</taxon>
        <taxon>Diprionidae</taxon>
        <taxon>Diprioninae</taxon>
        <taxon>Neodiprion</taxon>
    </lineage>
</organism>
<proteinExistence type="predicted"/>
<evidence type="ECO:0000256" key="1">
    <source>
        <dbReference type="SAM" id="MobiDB-lite"/>
    </source>
</evidence>